<dbReference type="RefSeq" id="WP_141683069.1">
    <property type="nucleotide sequence ID" value="NZ_FMBA01000003.1"/>
</dbReference>
<keyword evidence="1" id="KW-0175">Coiled coil</keyword>
<keyword evidence="3" id="KW-1185">Reference proteome</keyword>
<proteinExistence type="predicted"/>
<feature type="coiled-coil region" evidence="1">
    <location>
        <begin position="196"/>
        <end position="223"/>
    </location>
</feature>
<dbReference type="OrthoDB" id="5765242at2"/>
<evidence type="ECO:0008006" key="4">
    <source>
        <dbReference type="Google" id="ProtNLM"/>
    </source>
</evidence>
<dbReference type="PROSITE" id="PS51257">
    <property type="entry name" value="PROKAR_LIPOPROTEIN"/>
    <property type="match status" value="1"/>
</dbReference>
<name>A0A1C3Z6U5_9GAMM</name>
<evidence type="ECO:0000313" key="2">
    <source>
        <dbReference type="EMBL" id="SCB78055.1"/>
    </source>
</evidence>
<evidence type="ECO:0000256" key="1">
    <source>
        <dbReference type="SAM" id="Coils"/>
    </source>
</evidence>
<dbReference type="AlphaFoldDB" id="A0A1C3Z6U5"/>
<reference evidence="3" key="1">
    <citation type="submission" date="2016-08" db="EMBL/GenBank/DDBJ databases">
        <authorList>
            <person name="Varghese N."/>
            <person name="Submissions Spin"/>
        </authorList>
    </citation>
    <scope>NUCLEOTIDE SEQUENCE [LARGE SCALE GENOMIC DNA]</scope>
    <source>
        <strain evidence="3">R-53144</strain>
    </source>
</reference>
<dbReference type="EMBL" id="FMBA01000003">
    <property type="protein sequence ID" value="SCB78055.1"/>
    <property type="molecule type" value="Genomic_DNA"/>
</dbReference>
<accession>A0A1C3Z6U5</accession>
<protein>
    <recommendedName>
        <fullName evidence="4">Lipoprotein</fullName>
    </recommendedName>
</protein>
<dbReference type="Proteomes" id="UP000199698">
    <property type="component" value="Unassembled WGS sequence"/>
</dbReference>
<dbReference type="STRING" id="1798183.GA0061080_100343"/>
<gene>
    <name evidence="2" type="ORF">GA0061080_100343</name>
</gene>
<organism evidence="2 3">
    <name type="scientific">Gilliamella intestini</name>
    <dbReference type="NCBI Taxonomy" id="1798183"/>
    <lineage>
        <taxon>Bacteria</taxon>
        <taxon>Pseudomonadati</taxon>
        <taxon>Pseudomonadota</taxon>
        <taxon>Gammaproteobacteria</taxon>
        <taxon>Orbales</taxon>
        <taxon>Orbaceae</taxon>
        <taxon>Gilliamella</taxon>
    </lineage>
</organism>
<evidence type="ECO:0000313" key="3">
    <source>
        <dbReference type="Proteomes" id="UP000199698"/>
    </source>
</evidence>
<sequence>MMNKIIVTLTLCVSLILTGCQGSGGVSSRNVDPALTKSNTAKFFSKSAWQSCAIGAGLGGIGCVLAGGKTKVCLASAAVGCGVMMGANYYLDSKRAEYADAETRLDVYIQDIQKNTYEVQAVTETAKAVLDKNLATLKILNNQIKKDTLNKKQAQTDLAQIDANIAYLTDKLQSMKKVENDWILISSQEQQSGVKVSKLDKQINQLHKQISVLENQITLVTKQRSAVKVS</sequence>